<dbReference type="GO" id="GO:0071973">
    <property type="term" value="P:bacterial-type flagellum-dependent cell motility"/>
    <property type="evidence" value="ECO:0007669"/>
    <property type="project" value="InterPro"/>
</dbReference>
<evidence type="ECO:0000256" key="8">
    <source>
        <dbReference type="ARBA" id="ARBA00023143"/>
    </source>
</evidence>
<reference evidence="14 15" key="1">
    <citation type="submission" date="2019-03" db="EMBL/GenBank/DDBJ databases">
        <title>Genomic Encyclopedia of Type Strains, Phase IV (KMG-IV): sequencing the most valuable type-strain genomes for metagenomic binning, comparative biology and taxonomic classification.</title>
        <authorList>
            <person name="Goeker M."/>
        </authorList>
    </citation>
    <scope>NUCLEOTIDE SEQUENCE [LARGE SCALE GENOMIC DNA]</scope>
    <source>
        <strain evidence="14 15">DSM 24984</strain>
    </source>
</reference>
<evidence type="ECO:0000256" key="3">
    <source>
        <dbReference type="ARBA" id="ARBA00007971"/>
    </source>
</evidence>
<comment type="subcellular location">
    <subcellularLocation>
        <location evidence="1 9">Bacterial flagellum basal body</location>
    </subcellularLocation>
    <subcellularLocation>
        <location evidence="2">Cell membrane</location>
        <topology evidence="2">Multi-pass membrane protein</topology>
    </subcellularLocation>
</comment>
<gene>
    <name evidence="14" type="ORF">C8D98_2189</name>
</gene>
<evidence type="ECO:0000259" key="13">
    <source>
        <dbReference type="Pfam" id="PF08345"/>
    </source>
</evidence>
<dbReference type="GO" id="GO:0005886">
    <property type="term" value="C:plasma membrane"/>
    <property type="evidence" value="ECO:0007669"/>
    <property type="project" value="UniProtKB-SubCell"/>
</dbReference>
<feature type="domain" description="Flagellar M-ring N-terminal" evidence="12">
    <location>
        <begin position="44"/>
        <end position="218"/>
    </location>
</feature>
<evidence type="ECO:0000256" key="4">
    <source>
        <dbReference type="ARBA" id="ARBA00022475"/>
    </source>
</evidence>
<evidence type="ECO:0000256" key="6">
    <source>
        <dbReference type="ARBA" id="ARBA00022989"/>
    </source>
</evidence>
<evidence type="ECO:0000256" key="11">
    <source>
        <dbReference type="SAM" id="Phobius"/>
    </source>
</evidence>
<dbReference type="InterPro" id="IPR006182">
    <property type="entry name" value="FliF_N_dom"/>
</dbReference>
<evidence type="ECO:0000259" key="12">
    <source>
        <dbReference type="Pfam" id="PF01514"/>
    </source>
</evidence>
<evidence type="ECO:0000256" key="1">
    <source>
        <dbReference type="ARBA" id="ARBA00004117"/>
    </source>
</evidence>
<protein>
    <recommendedName>
        <fullName evidence="9">Flagellar M-ring protein</fullName>
    </recommendedName>
</protein>
<dbReference type="InterPro" id="IPR045851">
    <property type="entry name" value="AMP-bd_C_sf"/>
</dbReference>
<dbReference type="AlphaFoldDB" id="A0A4R1K7K6"/>
<sequence>MALGDMVSQFQETFKKLTLLQKASVAAAVAAVVISVIVIVYWANRPTYKVLFAGLSQEDAASVVDNLKGSKIPYKIEENGGKITIPEQYVYETRLNLAKEGIPTGGGAGLELFDKSSFGMTEFMQNINYQRALQGELARTISSIKEVAEARVHLTLPKDRLFISDEEDAKASVVLRLRNNENLGREEVKAIASLVSGAVKGLKPENVQIVDTSGRLLSEFLTDSAEPLMLTQTQLEYQRKVEKDLENKVNEILGRTLGVGSAVAKVTADIDFAKRDVTKEEFDPNPVLRSQQSMEINSSNSPQTPEGVPGVQSNLAEPEITPAGQNQEYTKSEETQNFEVGKTVTVEQKPYGTINRITVAVVVDDKKEPGKDDKGADILVGKPRTAAEIQSIKNLVSMAVGFNAERKDQIEVTNISFDTTAKDQEDTELKREKTMELVTMLSKYALAFVIVLLFYFLVIRRILKKMDKPVTVHEDGSITYGDLGRDDVGLELNMNDRYPKSLEELEREIENELNEGAPLDVETVKSKVMLKKIEEFASDDPEAMANLVKTLLKGD</sequence>
<keyword evidence="4" id="KW-1003">Cell membrane</keyword>
<dbReference type="NCBIfam" id="TIGR00206">
    <property type="entry name" value="fliF"/>
    <property type="match status" value="1"/>
</dbReference>
<dbReference type="PRINTS" id="PR01009">
    <property type="entry name" value="FLGMRINGFLIF"/>
</dbReference>
<keyword evidence="5 11" id="KW-0812">Transmembrane</keyword>
<dbReference type="Gene3D" id="3.30.300.30">
    <property type="match status" value="1"/>
</dbReference>
<dbReference type="InterPro" id="IPR043427">
    <property type="entry name" value="YscJ/FliF"/>
</dbReference>
<dbReference type="PANTHER" id="PTHR30046">
    <property type="entry name" value="FLAGELLAR M-RING PROTEIN"/>
    <property type="match status" value="1"/>
</dbReference>
<keyword evidence="15" id="KW-1185">Reference proteome</keyword>
<evidence type="ECO:0000256" key="2">
    <source>
        <dbReference type="ARBA" id="ARBA00004651"/>
    </source>
</evidence>
<evidence type="ECO:0000256" key="7">
    <source>
        <dbReference type="ARBA" id="ARBA00023136"/>
    </source>
</evidence>
<evidence type="ECO:0000256" key="10">
    <source>
        <dbReference type="SAM" id="MobiDB-lite"/>
    </source>
</evidence>
<accession>A0A4R1K7K6</accession>
<keyword evidence="14" id="KW-0966">Cell projection</keyword>
<evidence type="ECO:0000256" key="9">
    <source>
        <dbReference type="PIRNR" id="PIRNR004862"/>
    </source>
</evidence>
<comment type="function">
    <text evidence="9">The M ring may be actively involved in energy transduction.</text>
</comment>
<feature type="domain" description="Flagellar M-ring C-terminal" evidence="13">
    <location>
        <begin position="253"/>
        <end position="417"/>
    </location>
</feature>
<comment type="similarity">
    <text evidence="3 9">Belongs to the FliF family.</text>
</comment>
<keyword evidence="6 11" id="KW-1133">Transmembrane helix</keyword>
<name>A0A4R1K7K6_9BACT</name>
<dbReference type="InterPro" id="IPR013556">
    <property type="entry name" value="Flag_M-ring_C"/>
</dbReference>
<evidence type="ECO:0000313" key="14">
    <source>
        <dbReference type="EMBL" id="TCK60017.1"/>
    </source>
</evidence>
<keyword evidence="8 9" id="KW-0975">Bacterial flagellum</keyword>
<evidence type="ECO:0000313" key="15">
    <source>
        <dbReference type="Proteomes" id="UP000294614"/>
    </source>
</evidence>
<comment type="caution">
    <text evidence="14">The sequence shown here is derived from an EMBL/GenBank/DDBJ whole genome shotgun (WGS) entry which is preliminary data.</text>
</comment>
<keyword evidence="14" id="KW-0282">Flagellum</keyword>
<dbReference type="Pfam" id="PF08345">
    <property type="entry name" value="YscJ_FliF_C"/>
    <property type="match status" value="1"/>
</dbReference>
<dbReference type="OrthoDB" id="9807026at2"/>
<keyword evidence="14" id="KW-0969">Cilium</keyword>
<dbReference type="PANTHER" id="PTHR30046:SF0">
    <property type="entry name" value="FLAGELLAR M-RING PROTEIN"/>
    <property type="match status" value="1"/>
</dbReference>
<keyword evidence="7 11" id="KW-0472">Membrane</keyword>
<dbReference type="GO" id="GO:0003774">
    <property type="term" value="F:cytoskeletal motor activity"/>
    <property type="evidence" value="ECO:0007669"/>
    <property type="project" value="InterPro"/>
</dbReference>
<dbReference type="Pfam" id="PF01514">
    <property type="entry name" value="YscJ_FliF"/>
    <property type="match status" value="1"/>
</dbReference>
<dbReference type="EMBL" id="SMGG01000005">
    <property type="protein sequence ID" value="TCK60017.1"/>
    <property type="molecule type" value="Genomic_DNA"/>
</dbReference>
<feature type="transmembrane region" description="Helical" evidence="11">
    <location>
        <begin position="23"/>
        <end position="43"/>
    </location>
</feature>
<feature type="region of interest" description="Disordered" evidence="10">
    <location>
        <begin position="282"/>
        <end position="316"/>
    </location>
</feature>
<dbReference type="InterPro" id="IPR000067">
    <property type="entry name" value="FlgMring_FliF"/>
</dbReference>
<organism evidence="14 15">
    <name type="scientific">Seleniivibrio woodruffii</name>
    <dbReference type="NCBI Taxonomy" id="1078050"/>
    <lineage>
        <taxon>Bacteria</taxon>
        <taxon>Pseudomonadati</taxon>
        <taxon>Deferribacterota</taxon>
        <taxon>Deferribacteres</taxon>
        <taxon>Deferribacterales</taxon>
        <taxon>Geovibrionaceae</taxon>
        <taxon>Seleniivibrio</taxon>
    </lineage>
</organism>
<dbReference type="PIRSF" id="PIRSF004862">
    <property type="entry name" value="FliF"/>
    <property type="match status" value="1"/>
</dbReference>
<dbReference type="GO" id="GO:0009431">
    <property type="term" value="C:bacterial-type flagellum basal body, MS ring"/>
    <property type="evidence" value="ECO:0007669"/>
    <property type="project" value="InterPro"/>
</dbReference>
<dbReference type="Proteomes" id="UP000294614">
    <property type="component" value="Unassembled WGS sequence"/>
</dbReference>
<feature type="transmembrane region" description="Helical" evidence="11">
    <location>
        <begin position="437"/>
        <end position="458"/>
    </location>
</feature>
<evidence type="ECO:0000256" key="5">
    <source>
        <dbReference type="ARBA" id="ARBA00022692"/>
    </source>
</evidence>
<dbReference type="RefSeq" id="WP_132874163.1">
    <property type="nucleotide sequence ID" value="NZ_SMGG01000005.1"/>
</dbReference>
<proteinExistence type="inferred from homology"/>
<feature type="compositionally biased region" description="Polar residues" evidence="10">
    <location>
        <begin position="288"/>
        <end position="304"/>
    </location>
</feature>